<evidence type="ECO:0000259" key="5">
    <source>
        <dbReference type="Pfam" id="PF01814"/>
    </source>
</evidence>
<accession>A0A939DI98</accession>
<evidence type="ECO:0000313" key="6">
    <source>
        <dbReference type="EMBL" id="MBN7798609.1"/>
    </source>
</evidence>
<dbReference type="PANTHER" id="PTHR37164">
    <property type="entry name" value="BACTERIOHEMERYTHRIN"/>
    <property type="match status" value="1"/>
</dbReference>
<dbReference type="GO" id="GO:0005344">
    <property type="term" value="F:oxygen carrier activity"/>
    <property type="evidence" value="ECO:0007669"/>
    <property type="project" value="UniProtKB-KW"/>
</dbReference>
<evidence type="ECO:0000256" key="4">
    <source>
        <dbReference type="ARBA" id="ARBA00023004"/>
    </source>
</evidence>
<evidence type="ECO:0000256" key="2">
    <source>
        <dbReference type="ARBA" id="ARBA00022621"/>
    </source>
</evidence>
<dbReference type="InterPro" id="IPR012312">
    <property type="entry name" value="Hemerythrin-like"/>
</dbReference>
<dbReference type="SUPFAM" id="SSF47188">
    <property type="entry name" value="Hemerythrin-like"/>
    <property type="match status" value="1"/>
</dbReference>
<feature type="domain" description="Hemerythrin-like" evidence="5">
    <location>
        <begin position="14"/>
        <end position="115"/>
    </location>
</feature>
<gene>
    <name evidence="6" type="ORF">JYP50_18550</name>
</gene>
<proteinExistence type="inferred from homology"/>
<keyword evidence="2" id="KW-0561">Oxygen transport</keyword>
<keyword evidence="4" id="KW-0408">Iron</keyword>
<dbReference type="EMBL" id="JAFKCZ010000016">
    <property type="protein sequence ID" value="MBN7798609.1"/>
    <property type="molecule type" value="Genomic_DNA"/>
</dbReference>
<dbReference type="RefSeq" id="WP_206562054.1">
    <property type="nucleotide sequence ID" value="NZ_JAFKCZ010000016.1"/>
</dbReference>
<dbReference type="GO" id="GO:0046872">
    <property type="term" value="F:metal ion binding"/>
    <property type="evidence" value="ECO:0007669"/>
    <property type="project" value="UniProtKB-KW"/>
</dbReference>
<dbReference type="PROSITE" id="PS00550">
    <property type="entry name" value="HEMERYTHRINS"/>
    <property type="match status" value="1"/>
</dbReference>
<evidence type="ECO:0000313" key="7">
    <source>
        <dbReference type="Proteomes" id="UP000664303"/>
    </source>
</evidence>
<dbReference type="CDD" id="cd12107">
    <property type="entry name" value="Hemerythrin"/>
    <property type="match status" value="1"/>
</dbReference>
<dbReference type="PANTHER" id="PTHR37164:SF1">
    <property type="entry name" value="BACTERIOHEMERYTHRIN"/>
    <property type="match status" value="1"/>
</dbReference>
<sequence>MSTIPKTSDILWQDTQHRALFETLDMMARPGAGREVLQRLQDYVNTHFALEEEYMRALGYPGLEEHIRAHRRFQREVDSLFHSHGPDAPDFLPAASTFLTEWFLRHVMGIDKELEAFILESGIK</sequence>
<evidence type="ECO:0000256" key="3">
    <source>
        <dbReference type="ARBA" id="ARBA00022723"/>
    </source>
</evidence>
<keyword evidence="3" id="KW-0479">Metal-binding</keyword>
<evidence type="ECO:0000256" key="1">
    <source>
        <dbReference type="ARBA" id="ARBA00010587"/>
    </source>
</evidence>
<keyword evidence="2" id="KW-0813">Transport</keyword>
<dbReference type="AlphaFoldDB" id="A0A939DI98"/>
<dbReference type="InterPro" id="IPR035938">
    <property type="entry name" value="Hemerythrin-like_sf"/>
</dbReference>
<protein>
    <submittedName>
        <fullName evidence="6">Hemerythrin family protein</fullName>
    </submittedName>
</protein>
<dbReference type="Gene3D" id="1.20.120.50">
    <property type="entry name" value="Hemerythrin-like"/>
    <property type="match status" value="1"/>
</dbReference>
<name>A0A939DI98_9GAMM</name>
<comment type="similarity">
    <text evidence="1">Belongs to the hemerythrin family.</text>
</comment>
<keyword evidence="7" id="KW-1185">Reference proteome</keyword>
<dbReference type="Proteomes" id="UP000664303">
    <property type="component" value="Unassembled WGS sequence"/>
</dbReference>
<dbReference type="Pfam" id="PF01814">
    <property type="entry name" value="Hemerythrin"/>
    <property type="match status" value="1"/>
</dbReference>
<dbReference type="InterPro" id="IPR050669">
    <property type="entry name" value="Hemerythrin"/>
</dbReference>
<organism evidence="6 7">
    <name type="scientific">Parahaliea mediterranea</name>
    <dbReference type="NCBI Taxonomy" id="651086"/>
    <lineage>
        <taxon>Bacteria</taxon>
        <taxon>Pseudomonadati</taxon>
        <taxon>Pseudomonadota</taxon>
        <taxon>Gammaproteobacteria</taxon>
        <taxon>Cellvibrionales</taxon>
        <taxon>Halieaceae</taxon>
        <taxon>Parahaliea</taxon>
    </lineage>
</organism>
<dbReference type="InterPro" id="IPR016131">
    <property type="entry name" value="Haemerythrin_Fe_BS"/>
</dbReference>
<comment type="caution">
    <text evidence="6">The sequence shown here is derived from an EMBL/GenBank/DDBJ whole genome shotgun (WGS) entry which is preliminary data.</text>
</comment>
<dbReference type="InterPro" id="IPR012827">
    <property type="entry name" value="Hemerythrin_metal-bd"/>
</dbReference>
<dbReference type="NCBIfam" id="TIGR02481">
    <property type="entry name" value="hemeryth_dom"/>
    <property type="match status" value="1"/>
</dbReference>
<reference evidence="6" key="1">
    <citation type="submission" date="2021-02" db="EMBL/GenBank/DDBJ databases">
        <title>PHA producing bacteria isolated from coastal sediment in Guangdong, Shenzhen.</title>
        <authorList>
            <person name="Zheng W."/>
            <person name="Yu S."/>
            <person name="Huang Y."/>
        </authorList>
    </citation>
    <scope>NUCLEOTIDE SEQUENCE</scope>
    <source>
        <strain evidence="6">TN14-10</strain>
    </source>
</reference>